<dbReference type="PANTHER" id="PTHR34413">
    <property type="entry name" value="PROPHAGE TAIL FIBER ASSEMBLY PROTEIN HOMOLOG TFAE-RELATED-RELATED"/>
    <property type="match status" value="1"/>
</dbReference>
<dbReference type="PANTHER" id="PTHR34413:SF2">
    <property type="entry name" value="PROPHAGE TAIL FIBER ASSEMBLY PROTEIN HOMOLOG TFAE-RELATED"/>
    <property type="match status" value="1"/>
</dbReference>
<protein>
    <submittedName>
        <fullName evidence="1">Phage tail protein</fullName>
    </submittedName>
</protein>
<dbReference type="RefSeq" id="WP_075848333.1">
    <property type="nucleotide sequence ID" value="NZ_MTCP01000007.1"/>
</dbReference>
<dbReference type="AlphaFoldDB" id="A0AA44LDQ9"/>
<comment type="caution">
    <text evidence="1">The sequence shown here is derived from an EMBL/GenBank/DDBJ whole genome shotgun (WGS) entry which is preliminary data.</text>
</comment>
<proteinExistence type="predicted"/>
<accession>A0AA44LDQ9</accession>
<dbReference type="Proteomes" id="UP000185597">
    <property type="component" value="Unassembled WGS sequence"/>
</dbReference>
<reference evidence="1 2" key="1">
    <citation type="submission" date="2017-01" db="EMBL/GenBank/DDBJ databases">
        <title>First report of the plasmid-mediated mcr-1 gene in Citrobacter freudii.</title>
        <authorList>
            <person name="Liu J."/>
            <person name="Yang Y."/>
            <person name="Li Y."/>
            <person name="Liu D."/>
            <person name="Tuo H."/>
            <person name="Davis M."/>
            <person name="Zhang A."/>
        </authorList>
    </citation>
    <scope>NUCLEOTIDE SEQUENCE [LARGE SCALE GENOMIC DNA]</scope>
    <source>
        <strain evidence="1 2">SCC4</strain>
    </source>
</reference>
<dbReference type="InterPro" id="IPR003458">
    <property type="entry name" value="Phage_T4_Gp38_tail_assem"/>
</dbReference>
<evidence type="ECO:0000313" key="2">
    <source>
        <dbReference type="Proteomes" id="UP000185597"/>
    </source>
</evidence>
<dbReference type="EMBL" id="MTCP01000007">
    <property type="protein sequence ID" value="OLY68205.1"/>
    <property type="molecule type" value="Genomic_DNA"/>
</dbReference>
<evidence type="ECO:0000313" key="1">
    <source>
        <dbReference type="EMBL" id="OLY68205.1"/>
    </source>
</evidence>
<dbReference type="Pfam" id="PF02413">
    <property type="entry name" value="Caudo_TAP"/>
    <property type="match status" value="1"/>
</dbReference>
<dbReference type="InterPro" id="IPR051220">
    <property type="entry name" value="TFA_Chaperone"/>
</dbReference>
<name>A0AA44LDQ9_CITBR</name>
<organism evidence="1 2">
    <name type="scientific">Citrobacter braakii</name>
    <dbReference type="NCBI Taxonomy" id="57706"/>
    <lineage>
        <taxon>Bacteria</taxon>
        <taxon>Pseudomonadati</taxon>
        <taxon>Pseudomonadota</taxon>
        <taxon>Gammaproteobacteria</taxon>
        <taxon>Enterobacterales</taxon>
        <taxon>Enterobacteriaceae</taxon>
        <taxon>Citrobacter</taxon>
        <taxon>Citrobacter freundii complex</taxon>
    </lineage>
</organism>
<sequence>MQNIKNFSRGNPVTAEQLELEKFNVLFLFSEDGREWYESQKLFSADTIKFTYDSDNIIRSISKDVSMLWPENLSVAEVPDTTANRRADIRGEWVFDGNKITPRIYTTAELQRQAEVKKKTLLSEAEAAIAPLYRAVKLGMATDKETSMLTEWEKYSVLLSRVDTNKPLEIVWPEIPDYVA</sequence>
<gene>
    <name evidence="1" type="ORF">BWD41_15515</name>
</gene>